<evidence type="ECO:0008006" key="4">
    <source>
        <dbReference type="Google" id="ProtNLM"/>
    </source>
</evidence>
<dbReference type="AlphaFoldDB" id="A0AAE1S6T9"/>
<keyword evidence="3" id="KW-1185">Reference proteome</keyword>
<proteinExistence type="predicted"/>
<evidence type="ECO:0000313" key="2">
    <source>
        <dbReference type="EMBL" id="KAK4364396.1"/>
    </source>
</evidence>
<protein>
    <recommendedName>
        <fullName evidence="4">Zinc knuckle CX2CX4HX4C domain-containing protein</fullName>
    </recommendedName>
</protein>
<gene>
    <name evidence="2" type="ORF">RND71_015754</name>
</gene>
<comment type="caution">
    <text evidence="2">The sequence shown here is derived from an EMBL/GenBank/DDBJ whole genome shotgun (WGS) entry which is preliminary data.</text>
</comment>
<evidence type="ECO:0000256" key="1">
    <source>
        <dbReference type="SAM" id="MobiDB-lite"/>
    </source>
</evidence>
<dbReference type="EMBL" id="JAVYJV010000008">
    <property type="protein sequence ID" value="KAK4364396.1"/>
    <property type="molecule type" value="Genomic_DNA"/>
</dbReference>
<dbReference type="Proteomes" id="UP001291623">
    <property type="component" value="Unassembled WGS sequence"/>
</dbReference>
<name>A0AAE1S6T9_9SOLA</name>
<sequence length="146" mass="16629">MNLPETPVRGTGPSMVNLHTRAISMIVDEQANKREQVTYFELWTHKLPNEVLFRKEKGNVLTQKVTYDWRPSIYAHCKKYGHESDSCQRLKKPEVVASVPPAPKDSNEVATIEMTVPVAVENVSEDTHEPVIDKNNGFQQQKVKQT</sequence>
<feature type="compositionally biased region" description="Polar residues" evidence="1">
    <location>
        <begin position="136"/>
        <end position="146"/>
    </location>
</feature>
<reference evidence="2" key="1">
    <citation type="submission" date="2023-12" db="EMBL/GenBank/DDBJ databases">
        <title>Genome assembly of Anisodus tanguticus.</title>
        <authorList>
            <person name="Wang Y.-J."/>
        </authorList>
    </citation>
    <scope>NUCLEOTIDE SEQUENCE</scope>
    <source>
        <strain evidence="2">KB-2021</strain>
        <tissue evidence="2">Leaf</tissue>
    </source>
</reference>
<evidence type="ECO:0000313" key="3">
    <source>
        <dbReference type="Proteomes" id="UP001291623"/>
    </source>
</evidence>
<organism evidence="2 3">
    <name type="scientific">Anisodus tanguticus</name>
    <dbReference type="NCBI Taxonomy" id="243964"/>
    <lineage>
        <taxon>Eukaryota</taxon>
        <taxon>Viridiplantae</taxon>
        <taxon>Streptophyta</taxon>
        <taxon>Embryophyta</taxon>
        <taxon>Tracheophyta</taxon>
        <taxon>Spermatophyta</taxon>
        <taxon>Magnoliopsida</taxon>
        <taxon>eudicotyledons</taxon>
        <taxon>Gunneridae</taxon>
        <taxon>Pentapetalae</taxon>
        <taxon>asterids</taxon>
        <taxon>lamiids</taxon>
        <taxon>Solanales</taxon>
        <taxon>Solanaceae</taxon>
        <taxon>Solanoideae</taxon>
        <taxon>Hyoscyameae</taxon>
        <taxon>Anisodus</taxon>
    </lineage>
</organism>
<accession>A0AAE1S6T9</accession>
<feature type="region of interest" description="Disordered" evidence="1">
    <location>
        <begin position="125"/>
        <end position="146"/>
    </location>
</feature>